<gene>
    <name evidence="2" type="ORF">ACFQO1_02515</name>
</gene>
<evidence type="ECO:0000313" key="2">
    <source>
        <dbReference type="EMBL" id="MFC7356546.1"/>
    </source>
</evidence>
<comment type="caution">
    <text evidence="2">The sequence shown here is derived from an EMBL/GenBank/DDBJ whole genome shotgun (WGS) entry which is preliminary data.</text>
</comment>
<dbReference type="PANTHER" id="PTHR43031">
    <property type="entry name" value="FAD-DEPENDENT OXIDOREDUCTASE"/>
    <property type="match status" value="1"/>
</dbReference>
<accession>A0ABW2MS51</accession>
<evidence type="ECO:0000313" key="3">
    <source>
        <dbReference type="Proteomes" id="UP001596415"/>
    </source>
</evidence>
<dbReference type="RefSeq" id="WP_380216394.1">
    <property type="nucleotide sequence ID" value="NZ_JBHTBN010000001.1"/>
</dbReference>
<dbReference type="CDD" id="cd00158">
    <property type="entry name" value="RHOD"/>
    <property type="match status" value="1"/>
</dbReference>
<evidence type="ECO:0000259" key="1">
    <source>
        <dbReference type="PROSITE" id="PS50206"/>
    </source>
</evidence>
<dbReference type="InterPro" id="IPR050229">
    <property type="entry name" value="GlpE_sulfurtransferase"/>
</dbReference>
<dbReference type="Proteomes" id="UP001596415">
    <property type="component" value="Unassembled WGS sequence"/>
</dbReference>
<dbReference type="InterPro" id="IPR036873">
    <property type="entry name" value="Rhodanese-like_dom_sf"/>
</dbReference>
<dbReference type="Pfam" id="PF00581">
    <property type="entry name" value="Rhodanese"/>
    <property type="match status" value="1"/>
</dbReference>
<feature type="domain" description="Rhodanese" evidence="1">
    <location>
        <begin position="19"/>
        <end position="99"/>
    </location>
</feature>
<keyword evidence="3" id="KW-1185">Reference proteome</keyword>
<dbReference type="SUPFAM" id="SSF52821">
    <property type="entry name" value="Rhodanese/Cell cycle control phosphatase"/>
    <property type="match status" value="1"/>
</dbReference>
<dbReference type="Gene3D" id="3.40.250.10">
    <property type="entry name" value="Rhodanese-like domain"/>
    <property type="match status" value="1"/>
</dbReference>
<sequence>MGFLDFLFGARNSKINDFKKRGGVVLDVRTQEEYDAGHIAGSKHIPLNEIPKKLKEIESWNKPIITCCLSGGRSGQAAGILNKNGIKATNGGGWASLKKKL</sequence>
<dbReference type="SMART" id="SM00450">
    <property type="entry name" value="RHOD"/>
    <property type="match status" value="1"/>
</dbReference>
<dbReference type="PANTHER" id="PTHR43031:SF1">
    <property type="entry name" value="PYRIDINE NUCLEOTIDE-DISULPHIDE OXIDOREDUCTASE"/>
    <property type="match status" value="1"/>
</dbReference>
<protein>
    <submittedName>
        <fullName evidence="2">Rhodanese-like domain-containing protein</fullName>
    </submittedName>
</protein>
<organism evidence="2 3">
    <name type="scientific">Jejudonia soesokkakensis</name>
    <dbReference type="NCBI Taxonomy" id="1323432"/>
    <lineage>
        <taxon>Bacteria</taxon>
        <taxon>Pseudomonadati</taxon>
        <taxon>Bacteroidota</taxon>
        <taxon>Flavobacteriia</taxon>
        <taxon>Flavobacteriales</taxon>
        <taxon>Flavobacteriaceae</taxon>
        <taxon>Jejudonia</taxon>
    </lineage>
</organism>
<reference evidence="3" key="1">
    <citation type="journal article" date="2019" name="Int. J. Syst. Evol. Microbiol.">
        <title>The Global Catalogue of Microorganisms (GCM) 10K type strain sequencing project: providing services to taxonomists for standard genome sequencing and annotation.</title>
        <authorList>
            <consortium name="The Broad Institute Genomics Platform"/>
            <consortium name="The Broad Institute Genome Sequencing Center for Infectious Disease"/>
            <person name="Wu L."/>
            <person name="Ma J."/>
        </authorList>
    </citation>
    <scope>NUCLEOTIDE SEQUENCE [LARGE SCALE GENOMIC DNA]</scope>
    <source>
        <strain evidence="3">CGMCC 1.16306</strain>
    </source>
</reference>
<dbReference type="PROSITE" id="PS50206">
    <property type="entry name" value="RHODANESE_3"/>
    <property type="match status" value="1"/>
</dbReference>
<dbReference type="InterPro" id="IPR001763">
    <property type="entry name" value="Rhodanese-like_dom"/>
</dbReference>
<proteinExistence type="predicted"/>
<dbReference type="EMBL" id="JBHTBN010000001">
    <property type="protein sequence ID" value="MFC7356546.1"/>
    <property type="molecule type" value="Genomic_DNA"/>
</dbReference>
<name>A0ABW2MS51_9FLAO</name>